<evidence type="ECO:0000256" key="1">
    <source>
        <dbReference type="ARBA" id="ARBA00022679"/>
    </source>
</evidence>
<dbReference type="OrthoDB" id="1431934at2759"/>
<organism evidence="10 11">
    <name type="scientific">Planoprotostelium fungivorum</name>
    <dbReference type="NCBI Taxonomy" id="1890364"/>
    <lineage>
        <taxon>Eukaryota</taxon>
        <taxon>Amoebozoa</taxon>
        <taxon>Evosea</taxon>
        <taxon>Variosea</taxon>
        <taxon>Cavosteliida</taxon>
        <taxon>Cavosteliaceae</taxon>
        <taxon>Planoprotostelium</taxon>
    </lineage>
</organism>
<dbReference type="EMBL" id="MDYQ01000128">
    <property type="protein sequence ID" value="PRP81313.1"/>
    <property type="molecule type" value="Genomic_DNA"/>
</dbReference>
<keyword evidence="10" id="KW-0067">ATP-binding</keyword>
<dbReference type="GO" id="GO:0008270">
    <property type="term" value="F:zinc ion binding"/>
    <property type="evidence" value="ECO:0007669"/>
    <property type="project" value="UniProtKB-KW"/>
</dbReference>
<gene>
    <name evidence="10" type="ORF">PROFUN_04548</name>
</gene>
<sequence length="390" mass="45033">MAERIADQEENARSNRDKFYMNGMCATQISDYLLGNDRTWLTDSEGDGIVYMMNSHLNAIDEYEEDWDEELLEHFVEEGRRPIYLQVFGSRTDSALRNSTSSLSSGSVLPSTIQTSDSLKMQVTGEYEDDDFDFEPIRNHEEMQTRCFICLEDLVDVDDVVSVKGCQHMFCRECLGHYISYKSRDSSLLYHRITLVHREAEQTLRIENVDAYGIPCPAKQCQHIMLINEMIPVADQEAIDTFLRMSEVHRTNQAELDAQAADDIDSDGGLYRCKHCHCTTIHRILRSGRQQCSRCKFVSCPKCNQRHPTYFICDADEPKMNIVLSRCPKCKSPVEKSDGCDHMTCRCGAHFCWRCGKQSSGQFVYNHLDQCKSNLTRRRPKLNVKMRNFR</sequence>
<dbReference type="InterPro" id="IPR017907">
    <property type="entry name" value="Znf_RING_CS"/>
</dbReference>
<evidence type="ECO:0000259" key="8">
    <source>
        <dbReference type="PROSITE" id="PS50089"/>
    </source>
</evidence>
<dbReference type="GO" id="GO:0016567">
    <property type="term" value="P:protein ubiquitination"/>
    <property type="evidence" value="ECO:0007669"/>
    <property type="project" value="InterPro"/>
</dbReference>
<reference evidence="10 11" key="1">
    <citation type="journal article" date="2018" name="Genome Biol. Evol.">
        <title>Multiple Roots of Fruiting Body Formation in Amoebozoa.</title>
        <authorList>
            <person name="Hillmann F."/>
            <person name="Forbes G."/>
            <person name="Novohradska S."/>
            <person name="Ferling I."/>
            <person name="Riege K."/>
            <person name="Groth M."/>
            <person name="Westermann M."/>
            <person name="Marz M."/>
            <person name="Spaller T."/>
            <person name="Winckler T."/>
            <person name="Schaap P."/>
            <person name="Glockner G."/>
        </authorList>
    </citation>
    <scope>NUCLEOTIDE SEQUENCE [LARGE SCALE GENOMIC DNA]</scope>
    <source>
        <strain evidence="10 11">Jena</strain>
    </source>
</reference>
<proteinExistence type="predicted"/>
<dbReference type="SMART" id="SM00184">
    <property type="entry name" value="RING"/>
    <property type="match status" value="1"/>
</dbReference>
<keyword evidence="10" id="KW-0378">Hydrolase</keyword>
<protein>
    <submittedName>
        <fullName evidence="10">ATP dependent helicase</fullName>
    </submittedName>
</protein>
<feature type="domain" description="RING-type" evidence="8">
    <location>
        <begin position="147"/>
        <end position="192"/>
    </location>
</feature>
<evidence type="ECO:0000256" key="3">
    <source>
        <dbReference type="ARBA" id="ARBA00022737"/>
    </source>
</evidence>
<keyword evidence="10" id="KW-0547">Nucleotide-binding</keyword>
<evidence type="ECO:0000256" key="5">
    <source>
        <dbReference type="ARBA" id="ARBA00022786"/>
    </source>
</evidence>
<dbReference type="GO" id="GO:0004386">
    <property type="term" value="F:helicase activity"/>
    <property type="evidence" value="ECO:0007669"/>
    <property type="project" value="UniProtKB-KW"/>
</dbReference>
<keyword evidence="1" id="KW-0808">Transferase</keyword>
<evidence type="ECO:0000313" key="11">
    <source>
        <dbReference type="Proteomes" id="UP000241769"/>
    </source>
</evidence>
<dbReference type="AlphaFoldDB" id="A0A2P6NBK4"/>
<keyword evidence="2" id="KW-0479">Metal-binding</keyword>
<dbReference type="PROSITE" id="PS00518">
    <property type="entry name" value="ZF_RING_1"/>
    <property type="match status" value="1"/>
</dbReference>
<evidence type="ECO:0000256" key="7">
    <source>
        <dbReference type="PROSITE-ProRule" id="PRU00175"/>
    </source>
</evidence>
<dbReference type="Gene3D" id="3.30.40.10">
    <property type="entry name" value="Zinc/RING finger domain, C3HC4 (zinc finger)"/>
    <property type="match status" value="1"/>
</dbReference>
<keyword evidence="10" id="KW-0347">Helicase</keyword>
<dbReference type="InParanoid" id="A0A2P6NBK4"/>
<dbReference type="InterPro" id="IPR044066">
    <property type="entry name" value="TRIAD_supradom"/>
</dbReference>
<dbReference type="GO" id="GO:0004842">
    <property type="term" value="F:ubiquitin-protein transferase activity"/>
    <property type="evidence" value="ECO:0007669"/>
    <property type="project" value="InterPro"/>
</dbReference>
<keyword evidence="4 7" id="KW-0863">Zinc-finger</keyword>
<dbReference type="PROSITE" id="PS51873">
    <property type="entry name" value="TRIAD"/>
    <property type="match status" value="1"/>
</dbReference>
<evidence type="ECO:0000256" key="4">
    <source>
        <dbReference type="ARBA" id="ARBA00022771"/>
    </source>
</evidence>
<keyword evidence="6" id="KW-0862">Zinc</keyword>
<keyword evidence="3" id="KW-0677">Repeat</keyword>
<dbReference type="SUPFAM" id="SSF57850">
    <property type="entry name" value="RING/U-box"/>
    <property type="match status" value="2"/>
</dbReference>
<evidence type="ECO:0000259" key="9">
    <source>
        <dbReference type="PROSITE" id="PS51873"/>
    </source>
</evidence>
<evidence type="ECO:0000256" key="6">
    <source>
        <dbReference type="ARBA" id="ARBA00022833"/>
    </source>
</evidence>
<dbReference type="STRING" id="1890364.A0A2P6NBK4"/>
<dbReference type="InterPro" id="IPR001841">
    <property type="entry name" value="Znf_RING"/>
</dbReference>
<comment type="caution">
    <text evidence="10">The sequence shown here is derived from an EMBL/GenBank/DDBJ whole genome shotgun (WGS) entry which is preliminary data.</text>
</comment>
<keyword evidence="5" id="KW-0833">Ubl conjugation pathway</keyword>
<dbReference type="InterPro" id="IPR013083">
    <property type="entry name" value="Znf_RING/FYVE/PHD"/>
</dbReference>
<dbReference type="PANTHER" id="PTHR11685">
    <property type="entry name" value="RBR FAMILY RING FINGER AND IBR DOMAIN-CONTAINING"/>
    <property type="match status" value="1"/>
</dbReference>
<dbReference type="CDD" id="cd22584">
    <property type="entry name" value="Rcat_RBR_unk"/>
    <property type="match status" value="1"/>
</dbReference>
<dbReference type="Gene3D" id="1.20.120.1750">
    <property type="match status" value="1"/>
</dbReference>
<dbReference type="Pfam" id="PF13639">
    <property type="entry name" value="zf-RING_2"/>
    <property type="match status" value="1"/>
</dbReference>
<feature type="domain" description="RING-type" evidence="9">
    <location>
        <begin position="143"/>
        <end position="379"/>
    </location>
</feature>
<keyword evidence="11" id="KW-1185">Reference proteome</keyword>
<dbReference type="PROSITE" id="PS50089">
    <property type="entry name" value="ZF_RING_2"/>
    <property type="match status" value="1"/>
</dbReference>
<accession>A0A2P6NBK4</accession>
<evidence type="ECO:0000256" key="2">
    <source>
        <dbReference type="ARBA" id="ARBA00022723"/>
    </source>
</evidence>
<dbReference type="InterPro" id="IPR031127">
    <property type="entry name" value="E3_UB_ligase_RBR"/>
</dbReference>
<dbReference type="Proteomes" id="UP000241769">
    <property type="component" value="Unassembled WGS sequence"/>
</dbReference>
<evidence type="ECO:0000313" key="10">
    <source>
        <dbReference type="EMBL" id="PRP81313.1"/>
    </source>
</evidence>
<dbReference type="Pfam" id="PF22191">
    <property type="entry name" value="IBR_1"/>
    <property type="match status" value="1"/>
</dbReference>
<name>A0A2P6NBK4_9EUKA</name>